<dbReference type="CDD" id="cd00130">
    <property type="entry name" value="PAS"/>
    <property type="match status" value="1"/>
</dbReference>
<dbReference type="Proteomes" id="UP000094769">
    <property type="component" value="Unassembled WGS sequence"/>
</dbReference>
<dbReference type="SUPFAM" id="SSF47384">
    <property type="entry name" value="Homodimeric domain of signal transducing histidine kinase"/>
    <property type="match status" value="1"/>
</dbReference>
<dbReference type="CDD" id="cd00082">
    <property type="entry name" value="HisKA"/>
    <property type="match status" value="1"/>
</dbReference>
<dbReference type="InterPro" id="IPR003594">
    <property type="entry name" value="HATPase_dom"/>
</dbReference>
<keyword evidence="13" id="KW-1185">Reference proteome</keyword>
<evidence type="ECO:0000256" key="5">
    <source>
        <dbReference type="ARBA" id="ARBA00022741"/>
    </source>
</evidence>
<evidence type="ECO:0000259" key="10">
    <source>
        <dbReference type="PROSITE" id="PS50109"/>
    </source>
</evidence>
<dbReference type="GO" id="GO:0005524">
    <property type="term" value="F:ATP binding"/>
    <property type="evidence" value="ECO:0007669"/>
    <property type="project" value="UniProtKB-KW"/>
</dbReference>
<dbReference type="NCBIfam" id="TIGR00229">
    <property type="entry name" value="sensory_box"/>
    <property type="match status" value="1"/>
</dbReference>
<evidence type="ECO:0000259" key="11">
    <source>
        <dbReference type="PROSITE" id="PS50112"/>
    </source>
</evidence>
<dbReference type="PROSITE" id="PS50112">
    <property type="entry name" value="PAS"/>
    <property type="match status" value="1"/>
</dbReference>
<dbReference type="PRINTS" id="PR00344">
    <property type="entry name" value="BCTRLSENSOR"/>
</dbReference>
<dbReference type="EC" id="2.7.13.3" evidence="2"/>
<feature type="domain" description="PAS" evidence="11">
    <location>
        <begin position="374"/>
        <end position="445"/>
    </location>
</feature>
<keyword evidence="9" id="KW-0472">Membrane</keyword>
<dbReference type="InterPro" id="IPR035965">
    <property type="entry name" value="PAS-like_dom_sf"/>
</dbReference>
<keyword evidence="9" id="KW-0812">Transmembrane</keyword>
<dbReference type="InterPro" id="IPR005467">
    <property type="entry name" value="His_kinase_dom"/>
</dbReference>
<dbReference type="Pfam" id="PF02518">
    <property type="entry name" value="HATPase_c"/>
    <property type="match status" value="1"/>
</dbReference>
<dbReference type="GO" id="GO:0000155">
    <property type="term" value="F:phosphorelay sensor kinase activity"/>
    <property type="evidence" value="ECO:0007669"/>
    <property type="project" value="InterPro"/>
</dbReference>
<keyword evidence="4 12" id="KW-0808">Transferase</keyword>
<evidence type="ECO:0000313" key="13">
    <source>
        <dbReference type="Proteomes" id="UP000094769"/>
    </source>
</evidence>
<dbReference type="Gene3D" id="3.30.565.10">
    <property type="entry name" value="Histidine kinase-like ATPase, C-terminal domain"/>
    <property type="match status" value="1"/>
</dbReference>
<dbReference type="OrthoDB" id="1931120at2"/>
<dbReference type="SMART" id="SM00388">
    <property type="entry name" value="HisKA"/>
    <property type="match status" value="1"/>
</dbReference>
<dbReference type="EMBL" id="MARB01000015">
    <property type="protein sequence ID" value="ODJ86964.1"/>
    <property type="molecule type" value="Genomic_DNA"/>
</dbReference>
<dbReference type="InterPro" id="IPR036097">
    <property type="entry name" value="HisK_dim/P_sf"/>
</dbReference>
<keyword evidence="3" id="KW-0597">Phosphoprotein</keyword>
<dbReference type="SUPFAM" id="SSF55785">
    <property type="entry name" value="PYP-like sensor domain (PAS domain)"/>
    <property type="match status" value="1"/>
</dbReference>
<feature type="domain" description="Histidine kinase" evidence="10">
    <location>
        <begin position="626"/>
        <end position="842"/>
    </location>
</feature>
<protein>
    <recommendedName>
        <fullName evidence="2">histidine kinase</fullName>
        <ecNumber evidence="2">2.7.13.3</ecNumber>
    </recommendedName>
</protein>
<dbReference type="SMART" id="SM00387">
    <property type="entry name" value="HATPase_c"/>
    <property type="match status" value="1"/>
</dbReference>
<comment type="caution">
    <text evidence="12">The sequence shown here is derived from an EMBL/GenBank/DDBJ whole genome shotgun (WGS) entry which is preliminary data.</text>
</comment>
<evidence type="ECO:0000313" key="12">
    <source>
        <dbReference type="EMBL" id="ODJ86964.1"/>
    </source>
</evidence>
<dbReference type="PANTHER" id="PTHR43065">
    <property type="entry name" value="SENSOR HISTIDINE KINASE"/>
    <property type="match status" value="1"/>
</dbReference>
<dbReference type="Pfam" id="PF13426">
    <property type="entry name" value="PAS_9"/>
    <property type="match status" value="1"/>
</dbReference>
<dbReference type="PANTHER" id="PTHR43065:SF46">
    <property type="entry name" value="C4-DICARBOXYLATE TRANSPORT SENSOR PROTEIN DCTB"/>
    <property type="match status" value="1"/>
</dbReference>
<evidence type="ECO:0000256" key="4">
    <source>
        <dbReference type="ARBA" id="ARBA00022679"/>
    </source>
</evidence>
<evidence type="ECO:0000256" key="8">
    <source>
        <dbReference type="ARBA" id="ARBA00023012"/>
    </source>
</evidence>
<feature type="transmembrane region" description="Helical" evidence="9">
    <location>
        <begin position="20"/>
        <end position="37"/>
    </location>
</feature>
<dbReference type="InterPro" id="IPR000014">
    <property type="entry name" value="PAS"/>
</dbReference>
<dbReference type="InterPro" id="IPR003661">
    <property type="entry name" value="HisK_dim/P_dom"/>
</dbReference>
<name>A0A7Z1AFA9_9GAMM</name>
<dbReference type="PROSITE" id="PS50109">
    <property type="entry name" value="HIS_KIN"/>
    <property type="match status" value="1"/>
</dbReference>
<accession>A0A7Z1AFA9</accession>
<keyword evidence="9" id="KW-1133">Transmembrane helix</keyword>
<gene>
    <name evidence="12" type="primary">fixL_3</name>
    <name evidence="12" type="ORF">CODIS_27130</name>
</gene>
<keyword evidence="8" id="KW-0902">Two-component regulatory system</keyword>
<dbReference type="SMART" id="SM00091">
    <property type="entry name" value="PAS"/>
    <property type="match status" value="2"/>
</dbReference>
<sequence length="849" mass="97003">MSTNYSQKWRNRLVNLSLPTLSLLAGIFSGLVAWLLLDPIQGKHLEQLFQNELVNRLDMRAVETRRRFEEFIKEWQLQGHAISNHWQLITYLNSFSWYKSAQRTKYYNESPNWLEIGHPNVSLIAPGQVVLMDMRGKAREIYQRKLLPFNIDRILELYPKRDDAVITLIEGTPYLLVWSNIAYQQDTDPAVVLLIIDVDELFLAESQKMAHGTDTLIALIDSNDQRLLVSSNQEKIPQGSYIRDWRDSYLLTSQAITQYQSLDHDLLFTTMVSRDVVQQNIKNISKLAQLDRLLAALVYVVVFSFIIFLISAKINQVLKRISRYGQQALGVQQPVIEKGNVLLQLEDWVKKFFRQLITARDTLHDRQEKRIRETEVLKSALFDNSMVSIVTLDEQGIVVEVNGTALNTFGYSRRLLMGRRLEEIAIKPDDRSRFRDMLGRCIKRSVGPSFCRDQPMLAETANGEEKAIECSVIPIHLQNQTLFNVYLRDVSGRRQAEREIASLAKLASENPNPVLRINDKGVIVYANDASEPLLTYWDCERGQTLPLYWRNLVASVLKEGVNKVYEINLEDQIYSLQLASIRELDYVNIYGRDFTQMRLAEMQSRQHQSELVHVCRLSTMGEMSTGLAHELNQPLSAIINFASGCVRRLQTGSGGEAELLDAMAQITVQAERAGEIIKRLRSLVGKRPQEREAANLNHLVLEVASFIEFEADREKVEVCVELSDEVLPVMVDLVQIEQVLLNLVRNAIDAMKQVDVSQRRLLLKTERVNNKMVQVLVRDSGPGMSPETLEHLFDAFFSTKKGGMGMGLRISQKIMQDHHGLIEVVSEVDEGTTFHVILPTDPKLELPGF</sequence>
<keyword evidence="6" id="KW-0418">Kinase</keyword>
<dbReference type="InterPro" id="IPR004358">
    <property type="entry name" value="Sig_transdc_His_kin-like_C"/>
</dbReference>
<organism evidence="12 13">
    <name type="scientific">Candidatus Thiodiazotropha endolucinida</name>
    <dbReference type="NCBI Taxonomy" id="1655433"/>
    <lineage>
        <taxon>Bacteria</taxon>
        <taxon>Pseudomonadati</taxon>
        <taxon>Pseudomonadota</taxon>
        <taxon>Gammaproteobacteria</taxon>
        <taxon>Chromatiales</taxon>
        <taxon>Sedimenticolaceae</taxon>
        <taxon>Candidatus Thiodiazotropha</taxon>
    </lineage>
</organism>
<dbReference type="Gene3D" id="1.10.287.130">
    <property type="match status" value="1"/>
</dbReference>
<dbReference type="InterPro" id="IPR036890">
    <property type="entry name" value="HATPase_C_sf"/>
</dbReference>
<evidence type="ECO:0000256" key="6">
    <source>
        <dbReference type="ARBA" id="ARBA00022777"/>
    </source>
</evidence>
<evidence type="ECO:0000256" key="1">
    <source>
        <dbReference type="ARBA" id="ARBA00000085"/>
    </source>
</evidence>
<dbReference type="SUPFAM" id="SSF55874">
    <property type="entry name" value="ATPase domain of HSP90 chaperone/DNA topoisomerase II/histidine kinase"/>
    <property type="match status" value="1"/>
</dbReference>
<proteinExistence type="predicted"/>
<evidence type="ECO:0000256" key="2">
    <source>
        <dbReference type="ARBA" id="ARBA00012438"/>
    </source>
</evidence>
<dbReference type="AlphaFoldDB" id="A0A7Z1AFA9"/>
<evidence type="ECO:0000256" key="9">
    <source>
        <dbReference type="SAM" id="Phobius"/>
    </source>
</evidence>
<evidence type="ECO:0000256" key="3">
    <source>
        <dbReference type="ARBA" id="ARBA00022553"/>
    </source>
</evidence>
<dbReference type="Gene3D" id="3.30.450.20">
    <property type="entry name" value="PAS domain"/>
    <property type="match status" value="1"/>
</dbReference>
<comment type="catalytic activity">
    <reaction evidence="1">
        <text>ATP + protein L-histidine = ADP + protein N-phospho-L-histidine.</text>
        <dbReference type="EC" id="2.7.13.3"/>
    </reaction>
</comment>
<keyword evidence="5" id="KW-0547">Nucleotide-binding</keyword>
<dbReference type="Pfam" id="PF00512">
    <property type="entry name" value="HisKA"/>
    <property type="match status" value="1"/>
</dbReference>
<keyword evidence="7" id="KW-0067">ATP-binding</keyword>
<reference evidence="12 13" key="1">
    <citation type="submission" date="2016-06" db="EMBL/GenBank/DDBJ databases">
        <title>Genome sequence of endosymbiont of Candidatus Endolucinida thiodiazotropha.</title>
        <authorList>
            <person name="Poehlein A."/>
            <person name="Koenig S."/>
            <person name="Heiden S.E."/>
            <person name="Thuermer A."/>
            <person name="Voget S."/>
            <person name="Daniel R."/>
            <person name="Markert S."/>
            <person name="Gros O."/>
            <person name="Schweder T."/>
        </authorList>
    </citation>
    <scope>NUCLEOTIDE SEQUENCE [LARGE SCALE GENOMIC DNA]</scope>
    <source>
        <strain evidence="12 13">COS</strain>
    </source>
</reference>
<evidence type="ECO:0000256" key="7">
    <source>
        <dbReference type="ARBA" id="ARBA00022840"/>
    </source>
</evidence>